<gene>
    <name evidence="1" type="ORF">LCMAC103_03930</name>
</gene>
<organism evidence="1">
    <name type="scientific">Marseillevirus LCMAC103</name>
    <dbReference type="NCBI Taxonomy" id="2506604"/>
    <lineage>
        <taxon>Viruses</taxon>
        <taxon>Varidnaviria</taxon>
        <taxon>Bamfordvirae</taxon>
        <taxon>Nucleocytoviricota</taxon>
        <taxon>Megaviricetes</taxon>
        <taxon>Pimascovirales</taxon>
        <taxon>Pimascovirales incertae sedis</taxon>
        <taxon>Marseilleviridae</taxon>
    </lineage>
</organism>
<reference evidence="1" key="1">
    <citation type="journal article" date="2019" name="MBio">
        <title>Virus Genomes from Deep Sea Sediments Expand the Ocean Megavirome and Support Independent Origins of Viral Gigantism.</title>
        <authorList>
            <person name="Backstrom D."/>
            <person name="Yutin N."/>
            <person name="Jorgensen S.L."/>
            <person name="Dharamshi J."/>
            <person name="Homa F."/>
            <person name="Zaremba-Niedwiedzka K."/>
            <person name="Spang A."/>
            <person name="Wolf Y.I."/>
            <person name="Koonin E.V."/>
            <person name="Ettema T.J."/>
        </authorList>
    </citation>
    <scope>NUCLEOTIDE SEQUENCE</scope>
</reference>
<dbReference type="EMBL" id="MK500341">
    <property type="protein sequence ID" value="QBK87049.1"/>
    <property type="molecule type" value="Genomic_DNA"/>
</dbReference>
<protein>
    <submittedName>
        <fullName evidence="1">Uncharacterized protein</fullName>
    </submittedName>
</protein>
<name>A0A481YVC3_9VIRU</name>
<sequence length="108" mass="12366">MTEALAQEGENFTHVLRIEYADGTALSLNEEMLDQETHCNFFNGFRFWTEKNVYSVVNGSFTWIVSQPRNFHPVKEPIATVLEKLALEEGRRIAKLVIAKLVRAKPDV</sequence>
<proteinExistence type="predicted"/>
<accession>A0A481YVC3</accession>
<evidence type="ECO:0000313" key="1">
    <source>
        <dbReference type="EMBL" id="QBK87049.1"/>
    </source>
</evidence>